<keyword evidence="2" id="KW-0813">Transport</keyword>
<accession>A0A919X918</accession>
<dbReference type="GO" id="GO:0015833">
    <property type="term" value="P:peptide transport"/>
    <property type="evidence" value="ECO:0007669"/>
    <property type="project" value="TreeGrafter"/>
</dbReference>
<dbReference type="EMBL" id="BORP01000005">
    <property type="protein sequence ID" value="GIO28069.1"/>
    <property type="molecule type" value="Genomic_DNA"/>
</dbReference>
<protein>
    <submittedName>
        <fullName evidence="6">ABC transporter substrate-binding protein</fullName>
    </submittedName>
</protein>
<dbReference type="SUPFAM" id="SSF53850">
    <property type="entry name" value="Periplasmic binding protein-like II"/>
    <property type="match status" value="1"/>
</dbReference>
<evidence type="ECO:0000256" key="3">
    <source>
        <dbReference type="ARBA" id="ARBA00022729"/>
    </source>
</evidence>
<evidence type="ECO:0000256" key="4">
    <source>
        <dbReference type="SAM" id="MobiDB-lite"/>
    </source>
</evidence>
<dbReference type="Gene3D" id="3.90.76.10">
    <property type="entry name" value="Dipeptide-binding Protein, Domain 1"/>
    <property type="match status" value="1"/>
</dbReference>
<dbReference type="GO" id="GO:1904680">
    <property type="term" value="F:peptide transmembrane transporter activity"/>
    <property type="evidence" value="ECO:0007669"/>
    <property type="project" value="TreeGrafter"/>
</dbReference>
<dbReference type="PANTHER" id="PTHR30290:SF9">
    <property type="entry name" value="OLIGOPEPTIDE-BINDING PROTEIN APPA"/>
    <property type="match status" value="1"/>
</dbReference>
<comment type="similarity">
    <text evidence="1">Belongs to the bacterial solute-binding protein 5 family.</text>
</comment>
<dbReference type="Gene3D" id="3.10.105.10">
    <property type="entry name" value="Dipeptide-binding Protein, Domain 3"/>
    <property type="match status" value="1"/>
</dbReference>
<reference evidence="6" key="1">
    <citation type="submission" date="2021-03" db="EMBL/GenBank/DDBJ databases">
        <title>Antimicrobial resistance genes in bacteria isolated from Japanese honey, and their potential for conferring macrolide and lincosamide resistance in the American foulbrood pathogen Paenibacillus larvae.</title>
        <authorList>
            <person name="Okamoto M."/>
            <person name="Kumagai M."/>
            <person name="Kanamori H."/>
            <person name="Takamatsu D."/>
        </authorList>
    </citation>
    <scope>NUCLEOTIDE SEQUENCE</scope>
    <source>
        <strain evidence="6">J43TS3</strain>
    </source>
</reference>
<dbReference type="Gene3D" id="3.40.190.10">
    <property type="entry name" value="Periplasmic binding protein-like II"/>
    <property type="match status" value="1"/>
</dbReference>
<comment type="caution">
    <text evidence="6">The sequence shown here is derived from an EMBL/GenBank/DDBJ whole genome shotgun (WGS) entry which is preliminary data.</text>
</comment>
<dbReference type="InterPro" id="IPR000914">
    <property type="entry name" value="SBP_5_dom"/>
</dbReference>
<dbReference type="InterPro" id="IPR039424">
    <property type="entry name" value="SBP_5"/>
</dbReference>
<evidence type="ECO:0000256" key="1">
    <source>
        <dbReference type="ARBA" id="ARBA00005695"/>
    </source>
</evidence>
<dbReference type="PROSITE" id="PS51257">
    <property type="entry name" value="PROKAR_LIPOPROTEIN"/>
    <property type="match status" value="1"/>
</dbReference>
<keyword evidence="7" id="KW-1185">Reference proteome</keyword>
<evidence type="ECO:0000313" key="6">
    <source>
        <dbReference type="EMBL" id="GIO28069.1"/>
    </source>
</evidence>
<keyword evidence="3" id="KW-0732">Signal</keyword>
<feature type="domain" description="Solute-binding protein family 5" evidence="5">
    <location>
        <begin position="104"/>
        <end position="507"/>
    </location>
</feature>
<dbReference type="InterPro" id="IPR030678">
    <property type="entry name" value="Peptide/Ni-bd"/>
</dbReference>
<feature type="region of interest" description="Disordered" evidence="4">
    <location>
        <begin position="40"/>
        <end position="62"/>
    </location>
</feature>
<feature type="compositionally biased region" description="Basic and acidic residues" evidence="4">
    <location>
        <begin position="42"/>
        <end position="54"/>
    </location>
</feature>
<sequence length="602" mass="68921">MNKKTIFRLTFITLLIFILAALVACTSNIREAEMDMNVQKQLKQDTKEKSERTQKKPKAGGTLVGGMYTSPTGMFNPLFYEEANEENILAFTHESLVSRNEHLEFVPKLAEKWEINEAHTELTLFLKKGVKWHDGEKFTANDVVFTYESISHPDYIQAGGILTSYAEPLLDYIPFSNGETQKFEGVVAKDDYTVIFKFSKPTINPIHFASAPIIPKHIFEDIPVAEMPKAPESLEAGKVIGTGPFRLTEMVENEQYVLEGHKDYWQGTPYLNKIIWRVVPPSVIVDQLENGEIDFIANPDGIPLESINNVHELENITIIEQPSFSYQLLGFKHNYRTKEDIELGIFDPDNWKSNKKLSSTKVRQAIAFAINREAILEEVLYNHGAIINAPIAKPFWAYDENATKNYAFNPKKASTILDELGYLDNNDDGFREDPDDNEWVLNFNYPIGNELHEKSASLIKKMLGDIGINVHLRPQKMAAFMEDLSNDKNELDLYLLGWNLGSVDPDPTEMWGATATYNFSRWNNPKSDELLKKAVKAPEAYEQDYRKKVYKDWQELFSEDLPVLLLYAQNSVWAYNNRLQGVEPLPLTMYNNPHLWWVTVGK</sequence>
<name>A0A919X918_9BACI</name>
<dbReference type="GO" id="GO:0042597">
    <property type="term" value="C:periplasmic space"/>
    <property type="evidence" value="ECO:0007669"/>
    <property type="project" value="UniProtKB-ARBA"/>
</dbReference>
<dbReference type="AlphaFoldDB" id="A0A919X918"/>
<gene>
    <name evidence="6" type="primary">oppA_3</name>
    <name evidence="6" type="ORF">J43TS3_26800</name>
</gene>
<organism evidence="6 7">
    <name type="scientific">Ornithinibacillus bavariensis</name>
    <dbReference type="NCBI Taxonomy" id="545502"/>
    <lineage>
        <taxon>Bacteria</taxon>
        <taxon>Bacillati</taxon>
        <taxon>Bacillota</taxon>
        <taxon>Bacilli</taxon>
        <taxon>Bacillales</taxon>
        <taxon>Bacillaceae</taxon>
        <taxon>Ornithinibacillus</taxon>
    </lineage>
</organism>
<dbReference type="PANTHER" id="PTHR30290">
    <property type="entry name" value="PERIPLASMIC BINDING COMPONENT OF ABC TRANSPORTER"/>
    <property type="match status" value="1"/>
</dbReference>
<dbReference type="GO" id="GO:0043190">
    <property type="term" value="C:ATP-binding cassette (ABC) transporter complex"/>
    <property type="evidence" value="ECO:0007669"/>
    <property type="project" value="InterPro"/>
</dbReference>
<evidence type="ECO:0000256" key="2">
    <source>
        <dbReference type="ARBA" id="ARBA00022448"/>
    </source>
</evidence>
<dbReference type="Proteomes" id="UP000676917">
    <property type="component" value="Unassembled WGS sequence"/>
</dbReference>
<dbReference type="RefSeq" id="WP_212921525.1">
    <property type="nucleotide sequence ID" value="NZ_BORP01000005.1"/>
</dbReference>
<evidence type="ECO:0000313" key="7">
    <source>
        <dbReference type="Proteomes" id="UP000676917"/>
    </source>
</evidence>
<proteinExistence type="inferred from homology"/>
<evidence type="ECO:0000259" key="5">
    <source>
        <dbReference type="Pfam" id="PF00496"/>
    </source>
</evidence>
<dbReference type="Pfam" id="PF00496">
    <property type="entry name" value="SBP_bac_5"/>
    <property type="match status" value="1"/>
</dbReference>
<dbReference type="PIRSF" id="PIRSF002741">
    <property type="entry name" value="MppA"/>
    <property type="match status" value="1"/>
</dbReference>